<feature type="transmembrane region" description="Helical" evidence="5">
    <location>
        <begin position="204"/>
        <end position="221"/>
    </location>
</feature>
<feature type="domain" description="Neurotransmitter-gated ion-channel ligand-binding" evidence="6">
    <location>
        <begin position="2"/>
        <end position="116"/>
    </location>
</feature>
<dbReference type="AlphaFoldDB" id="A0A448YY86"/>
<dbReference type="PANTHER" id="PTHR18945">
    <property type="entry name" value="NEUROTRANSMITTER GATED ION CHANNEL"/>
    <property type="match status" value="1"/>
</dbReference>
<gene>
    <name evidence="8" type="ORF">PSNMU_V1.4_AUG-EV-PASAV3_0014380</name>
</gene>
<dbReference type="InterPro" id="IPR038050">
    <property type="entry name" value="Neuro_actylchol_rec"/>
</dbReference>
<evidence type="ECO:0000313" key="9">
    <source>
        <dbReference type="Proteomes" id="UP000291116"/>
    </source>
</evidence>
<evidence type="ECO:0000256" key="2">
    <source>
        <dbReference type="ARBA" id="ARBA00022692"/>
    </source>
</evidence>
<name>A0A448YY86_9STRA</name>
<protein>
    <submittedName>
        <fullName evidence="8">Uncharacterized protein</fullName>
    </submittedName>
</protein>
<dbReference type="InterPro" id="IPR006202">
    <property type="entry name" value="Neur_chan_lig-bd"/>
</dbReference>
<feature type="transmembrane region" description="Helical" evidence="5">
    <location>
        <begin position="241"/>
        <end position="262"/>
    </location>
</feature>
<keyword evidence="9" id="KW-1185">Reference proteome</keyword>
<keyword evidence="4 5" id="KW-0472">Membrane</keyword>
<keyword evidence="3 5" id="KW-1133">Transmembrane helix</keyword>
<evidence type="ECO:0000256" key="3">
    <source>
        <dbReference type="ARBA" id="ARBA00022989"/>
    </source>
</evidence>
<feature type="domain" description="Neurotransmitter-gated ion-channel transmembrane" evidence="7">
    <location>
        <begin position="180"/>
        <end position="296"/>
    </location>
</feature>
<dbReference type="EMBL" id="CAACVS010000037">
    <property type="protein sequence ID" value="VEU34710.1"/>
    <property type="molecule type" value="Genomic_DNA"/>
</dbReference>
<dbReference type="SUPFAM" id="SSF63712">
    <property type="entry name" value="Nicotinic receptor ligand binding domain-like"/>
    <property type="match status" value="1"/>
</dbReference>
<dbReference type="InterPro" id="IPR036734">
    <property type="entry name" value="Neur_chan_lig-bd_sf"/>
</dbReference>
<dbReference type="Gene3D" id="2.70.170.10">
    <property type="entry name" value="Neurotransmitter-gated ion-channel ligand-binding domain"/>
    <property type="match status" value="1"/>
</dbReference>
<keyword evidence="2 5" id="KW-0812">Transmembrane</keyword>
<reference evidence="8 9" key="1">
    <citation type="submission" date="2019-01" db="EMBL/GenBank/DDBJ databases">
        <authorList>
            <person name="Ferrante I. M."/>
        </authorList>
    </citation>
    <scope>NUCLEOTIDE SEQUENCE [LARGE SCALE GENOMIC DNA]</scope>
    <source>
        <strain evidence="8 9">B856</strain>
    </source>
</reference>
<evidence type="ECO:0000256" key="4">
    <source>
        <dbReference type="ARBA" id="ARBA00023136"/>
    </source>
</evidence>
<dbReference type="GO" id="GO:0005230">
    <property type="term" value="F:extracellular ligand-gated monoatomic ion channel activity"/>
    <property type="evidence" value="ECO:0007669"/>
    <property type="project" value="InterPro"/>
</dbReference>
<organism evidence="8 9">
    <name type="scientific">Pseudo-nitzschia multistriata</name>
    <dbReference type="NCBI Taxonomy" id="183589"/>
    <lineage>
        <taxon>Eukaryota</taxon>
        <taxon>Sar</taxon>
        <taxon>Stramenopiles</taxon>
        <taxon>Ochrophyta</taxon>
        <taxon>Bacillariophyta</taxon>
        <taxon>Bacillariophyceae</taxon>
        <taxon>Bacillariophycidae</taxon>
        <taxon>Bacillariales</taxon>
        <taxon>Bacillariaceae</taxon>
        <taxon>Pseudo-nitzschia</taxon>
    </lineage>
</organism>
<comment type="subcellular location">
    <subcellularLocation>
        <location evidence="1">Membrane</location>
        <topology evidence="1">Multi-pass membrane protein</topology>
    </subcellularLocation>
</comment>
<evidence type="ECO:0000313" key="8">
    <source>
        <dbReference type="EMBL" id="VEU34710.1"/>
    </source>
</evidence>
<dbReference type="GO" id="GO:0004888">
    <property type="term" value="F:transmembrane signaling receptor activity"/>
    <property type="evidence" value="ECO:0007669"/>
    <property type="project" value="InterPro"/>
</dbReference>
<dbReference type="InterPro" id="IPR006029">
    <property type="entry name" value="Neurotrans-gated_channel_TM"/>
</dbReference>
<feature type="transmembrane region" description="Helical" evidence="5">
    <location>
        <begin position="175"/>
        <end position="197"/>
    </location>
</feature>
<dbReference type="InterPro" id="IPR006201">
    <property type="entry name" value="Neur_channel"/>
</dbReference>
<evidence type="ECO:0000256" key="1">
    <source>
        <dbReference type="ARBA" id="ARBA00004141"/>
    </source>
</evidence>
<dbReference type="GO" id="GO:0016020">
    <property type="term" value="C:membrane"/>
    <property type="evidence" value="ECO:0007669"/>
    <property type="project" value="UniProtKB-SubCell"/>
</dbReference>
<dbReference type="Pfam" id="PF02932">
    <property type="entry name" value="Neur_chan_memb"/>
    <property type="match status" value="1"/>
</dbReference>
<sequence length="378" mass="43238">MDIDTAEGTAAVFLTLILTWVDPRLKWDVQDFDTCSNMVDVFTGSDVETTQIWMPDFDVLNVVEGIASLPDKKAAVYSNGVVRWTISGGLKVFCSMKGLANIPYDTLGCQLLFGPTSREISPNLKFELVNPDEFSVGAFKVTYNEWIAVPEKMKKGMIGDQLMFLNVFFQRAKNFYVNDIVIPTIILTYLSFFTFLLDMRVGERLGFGMALALVIVAQQIITGDKLPISDQKLFLGKLVGWSFYWVLLSLVQSAVVGFLYYLREDRQAKKENKNIDRMSRAERSAMMERAHEEELALTGAPPESFSWEAEKESCFYTFSFRKFDMCCLVFATISYTVFLVWMFASVQETDWWLKDEPTWFDENVEIEHQAYNNSDPDS</sequence>
<proteinExistence type="predicted"/>
<evidence type="ECO:0000256" key="5">
    <source>
        <dbReference type="SAM" id="Phobius"/>
    </source>
</evidence>
<evidence type="ECO:0000259" key="7">
    <source>
        <dbReference type="Pfam" id="PF02932"/>
    </source>
</evidence>
<dbReference type="Gene3D" id="1.20.58.390">
    <property type="entry name" value="Neurotransmitter-gated ion-channel transmembrane domain"/>
    <property type="match status" value="1"/>
</dbReference>
<evidence type="ECO:0000259" key="6">
    <source>
        <dbReference type="Pfam" id="PF02931"/>
    </source>
</evidence>
<dbReference type="SUPFAM" id="SSF90112">
    <property type="entry name" value="Neurotransmitter-gated ion-channel transmembrane pore"/>
    <property type="match status" value="1"/>
</dbReference>
<dbReference type="InterPro" id="IPR036719">
    <property type="entry name" value="Neuro-gated_channel_TM_sf"/>
</dbReference>
<dbReference type="OrthoDB" id="192269at2759"/>
<feature type="transmembrane region" description="Helical" evidence="5">
    <location>
        <begin position="325"/>
        <end position="344"/>
    </location>
</feature>
<accession>A0A448YY86</accession>
<dbReference type="Pfam" id="PF02931">
    <property type="entry name" value="Neur_chan_LBD"/>
    <property type="match status" value="1"/>
</dbReference>
<dbReference type="Proteomes" id="UP000291116">
    <property type="component" value="Unassembled WGS sequence"/>
</dbReference>